<proteinExistence type="predicted"/>
<protein>
    <submittedName>
        <fullName evidence="1">Alpha/beta hydrolase</fullName>
    </submittedName>
</protein>
<evidence type="ECO:0000313" key="2">
    <source>
        <dbReference type="Proteomes" id="UP001518140"/>
    </source>
</evidence>
<evidence type="ECO:0000313" key="1">
    <source>
        <dbReference type="EMBL" id="NGO45659.1"/>
    </source>
</evidence>
<name>A0ABX0DXP0_9ACTN</name>
<dbReference type="RefSeq" id="WP_165342211.1">
    <property type="nucleotide sequence ID" value="NZ_JAAKZX010000098.1"/>
</dbReference>
<dbReference type="Proteomes" id="UP001518140">
    <property type="component" value="Unassembled WGS sequence"/>
</dbReference>
<dbReference type="InterPro" id="IPR029058">
    <property type="entry name" value="AB_hydrolase_fold"/>
</dbReference>
<dbReference type="GO" id="GO:0016787">
    <property type="term" value="F:hydrolase activity"/>
    <property type="evidence" value="ECO:0007669"/>
    <property type="project" value="UniProtKB-KW"/>
</dbReference>
<organism evidence="1 2">
    <name type="scientific">Streptomyces ureilyticus</name>
    <dbReference type="NCBI Taxonomy" id="1775131"/>
    <lineage>
        <taxon>Bacteria</taxon>
        <taxon>Bacillati</taxon>
        <taxon>Actinomycetota</taxon>
        <taxon>Actinomycetes</taxon>
        <taxon>Kitasatosporales</taxon>
        <taxon>Streptomycetaceae</taxon>
        <taxon>Streptomyces</taxon>
    </lineage>
</organism>
<dbReference type="EMBL" id="JAAKZX010000098">
    <property type="protein sequence ID" value="NGO45659.1"/>
    <property type="molecule type" value="Genomic_DNA"/>
</dbReference>
<reference evidence="1 2" key="1">
    <citation type="submission" date="2020-02" db="EMBL/GenBank/DDBJ databases">
        <title>Whole-genome analyses of novel actinobacteria.</title>
        <authorList>
            <person name="Sahin N."/>
            <person name="Tokatli A."/>
        </authorList>
    </citation>
    <scope>NUCLEOTIDE SEQUENCE [LARGE SCALE GENOMIC DNA]</scope>
    <source>
        <strain evidence="1 2">YC419</strain>
    </source>
</reference>
<accession>A0ABX0DXP0</accession>
<keyword evidence="1" id="KW-0378">Hydrolase</keyword>
<dbReference type="Gene3D" id="3.40.50.1820">
    <property type="entry name" value="alpha/beta hydrolase"/>
    <property type="match status" value="2"/>
</dbReference>
<sequence>MTGPEHTDIATEFVTISHTEVSDVKEIYGYSEPHRVVLDGVRFVPQGRPSATLVIFMHPTGTVRRLPVPRAMAAAGMHVLCAESRYTRNDTALVMEKVLADYGAFVRHAREVWRYRTVVLAGWSGGGSLTALYQSQAEKPSIVDTPAGDPVDLSDLMPGDGFIFHAAHLGRAEMLRDFIDPSVLDEANPDIREVELDLYDPRNPNKPPYSPDYVEHFRSQQAARIRRRTTYVKELLEHLRRAGGSETERVILTHRTLADPRFLDATIDPNDREIGMSFMGVPELANTSPAGIARSSTLRGWLSQWSAEDSRARADIAARNIRVPVLAIENTADNAVPQPHTQRFFDACASADKTMHVVKGANHYYAGQDDILRDMVRLIAGWLQERDLLEC</sequence>
<keyword evidence="2" id="KW-1185">Reference proteome</keyword>
<dbReference type="SUPFAM" id="SSF53474">
    <property type="entry name" value="alpha/beta-Hydrolases"/>
    <property type="match status" value="1"/>
</dbReference>
<gene>
    <name evidence="1" type="ORF">G6048_27145</name>
</gene>
<comment type="caution">
    <text evidence="1">The sequence shown here is derived from an EMBL/GenBank/DDBJ whole genome shotgun (WGS) entry which is preliminary data.</text>
</comment>